<feature type="region of interest" description="Disordered" evidence="1">
    <location>
        <begin position="110"/>
        <end position="131"/>
    </location>
</feature>
<name>W6R912_PENRF</name>
<dbReference type="OMA" id="GHRRETY"/>
<organism evidence="2 3">
    <name type="scientific">Penicillium roqueforti (strain FM164)</name>
    <dbReference type="NCBI Taxonomy" id="1365484"/>
    <lineage>
        <taxon>Eukaryota</taxon>
        <taxon>Fungi</taxon>
        <taxon>Dikarya</taxon>
        <taxon>Ascomycota</taxon>
        <taxon>Pezizomycotina</taxon>
        <taxon>Eurotiomycetes</taxon>
        <taxon>Eurotiomycetidae</taxon>
        <taxon>Eurotiales</taxon>
        <taxon>Aspergillaceae</taxon>
        <taxon>Penicillium</taxon>
    </lineage>
</organism>
<dbReference type="OrthoDB" id="4354814at2759"/>
<feature type="region of interest" description="Disordered" evidence="1">
    <location>
        <begin position="149"/>
        <end position="193"/>
    </location>
</feature>
<dbReference type="STRING" id="1365484.W6R912"/>
<sequence>MADLLLQNFRIAGLVPFNLERVISKLNIQLRTLTPPPSRESESSRNFIPKTLVTEKDLYRQALLIKALLYIRSRSLPSPSDRTLNQLIKGFRLIIQGTILLAKENKELHTANEKQKQKHTRSQRQIPTEEGLSVQEASALIIQQQEVIKVPPPGPSIPRESTIQPHTRPPRGCGIYRLPGHRRETYPDRPVVS</sequence>
<dbReference type="AlphaFoldDB" id="W6R912"/>
<evidence type="ECO:0000256" key="1">
    <source>
        <dbReference type="SAM" id="MobiDB-lite"/>
    </source>
</evidence>
<proteinExistence type="predicted"/>
<accession>W6R912</accession>
<evidence type="ECO:0000313" key="3">
    <source>
        <dbReference type="Proteomes" id="UP000030686"/>
    </source>
</evidence>
<evidence type="ECO:0000313" key="2">
    <source>
        <dbReference type="EMBL" id="CDM38317.1"/>
    </source>
</evidence>
<reference evidence="2" key="1">
    <citation type="journal article" date="2014" name="Nat. Commun.">
        <title>Multiple recent horizontal transfers of a large genomic region in cheese making fungi.</title>
        <authorList>
            <person name="Cheeseman K."/>
            <person name="Ropars J."/>
            <person name="Renault P."/>
            <person name="Dupont J."/>
            <person name="Gouzy J."/>
            <person name="Branca A."/>
            <person name="Abraham A.L."/>
            <person name="Ceppi M."/>
            <person name="Conseiller E."/>
            <person name="Debuchy R."/>
            <person name="Malagnac F."/>
            <person name="Goarin A."/>
            <person name="Silar P."/>
            <person name="Lacoste S."/>
            <person name="Sallet E."/>
            <person name="Bensimon A."/>
            <person name="Giraud T."/>
            <person name="Brygoo Y."/>
        </authorList>
    </citation>
    <scope>NUCLEOTIDE SEQUENCE [LARGE SCALE GENOMIC DNA]</scope>
    <source>
        <strain evidence="2">FM164</strain>
    </source>
</reference>
<protein>
    <submittedName>
        <fullName evidence="2">Probable transposable element</fullName>
    </submittedName>
</protein>
<dbReference type="EMBL" id="HG792025">
    <property type="protein sequence ID" value="CDM38317.1"/>
    <property type="molecule type" value="Genomic_DNA"/>
</dbReference>
<keyword evidence="3" id="KW-1185">Reference proteome</keyword>
<gene>
    <name evidence="2" type="ORF">PROQFM164_S11g000020</name>
</gene>
<dbReference type="Proteomes" id="UP000030686">
    <property type="component" value="Unassembled WGS sequence"/>
</dbReference>